<dbReference type="GO" id="GO:0046872">
    <property type="term" value="F:metal ion binding"/>
    <property type="evidence" value="ECO:0007669"/>
    <property type="project" value="UniProtKB-KW"/>
</dbReference>
<organism evidence="6 7">
    <name type="scientific">Zingiber officinale</name>
    <name type="common">Ginger</name>
    <name type="synonym">Amomum zingiber</name>
    <dbReference type="NCBI Taxonomy" id="94328"/>
    <lineage>
        <taxon>Eukaryota</taxon>
        <taxon>Viridiplantae</taxon>
        <taxon>Streptophyta</taxon>
        <taxon>Embryophyta</taxon>
        <taxon>Tracheophyta</taxon>
        <taxon>Spermatophyta</taxon>
        <taxon>Magnoliopsida</taxon>
        <taxon>Liliopsida</taxon>
        <taxon>Zingiberales</taxon>
        <taxon>Zingiberaceae</taxon>
        <taxon>Zingiber</taxon>
    </lineage>
</organism>
<dbReference type="SUPFAM" id="SSF55008">
    <property type="entry name" value="HMA, heavy metal-associated domain"/>
    <property type="match status" value="1"/>
</dbReference>
<reference evidence="6 7" key="1">
    <citation type="submission" date="2020-08" db="EMBL/GenBank/DDBJ databases">
        <title>Plant Genome Project.</title>
        <authorList>
            <person name="Zhang R.-G."/>
        </authorList>
    </citation>
    <scope>NUCLEOTIDE SEQUENCE [LARGE SCALE GENOMIC DNA]</scope>
    <source>
        <tissue evidence="6">Rhizome</tissue>
    </source>
</reference>
<keyword evidence="7" id="KW-1185">Reference proteome</keyword>
<dbReference type="InterPro" id="IPR036163">
    <property type="entry name" value="HMA_dom_sf"/>
</dbReference>
<evidence type="ECO:0000256" key="3">
    <source>
        <dbReference type="ARBA" id="ARBA00023289"/>
    </source>
</evidence>
<sequence>MQQTFALKVSIHCEGCKREVKKSLQHIDETLVKKLTKTGKHAELWPEHKPTEKKIKKNNKTDDGDASKPPQNPEKKAQSSPANPNSAKEKPEQAAKSGGGGKKKGKKENINEVEVTPSRDMGDGSTGTILIPQQLNFPSCVVSYSSVQPSMSYGGAHYQMPMQENGYLSYPPLPRNCELFDEENANGCRIM</sequence>
<keyword evidence="2" id="KW-0479">Metal-binding</keyword>
<proteinExistence type="inferred from homology"/>
<dbReference type="PANTHER" id="PTHR45868">
    <property type="entry name" value="HEAVY METAL-ASSOCIATED ISOPRENYLATED PLANT PROTEIN 33-RELATED"/>
    <property type="match status" value="1"/>
</dbReference>
<gene>
    <name evidence="6" type="ORF">ZIOFF_034161</name>
</gene>
<dbReference type="AlphaFoldDB" id="A0A8J5GQF9"/>
<keyword evidence="1" id="KW-0488">Methylation</keyword>
<dbReference type="PANTHER" id="PTHR45868:SF80">
    <property type="entry name" value="F15K9.8-RELATED"/>
    <property type="match status" value="1"/>
</dbReference>
<accession>A0A8J5GQF9</accession>
<evidence type="ECO:0000256" key="2">
    <source>
        <dbReference type="ARBA" id="ARBA00022723"/>
    </source>
</evidence>
<evidence type="ECO:0000313" key="7">
    <source>
        <dbReference type="Proteomes" id="UP000734854"/>
    </source>
</evidence>
<evidence type="ECO:0000256" key="4">
    <source>
        <dbReference type="ARBA" id="ARBA00024045"/>
    </source>
</evidence>
<comment type="similarity">
    <text evidence="4">Belongs to the HIPP family.</text>
</comment>
<evidence type="ECO:0000313" key="6">
    <source>
        <dbReference type="EMBL" id="KAG6508780.1"/>
    </source>
</evidence>
<dbReference type="EMBL" id="JACMSC010000009">
    <property type="protein sequence ID" value="KAG6508780.1"/>
    <property type="molecule type" value="Genomic_DNA"/>
</dbReference>
<protein>
    <recommendedName>
        <fullName evidence="8">Heavy metal transport/detoxification superfamily protein</fullName>
    </recommendedName>
</protein>
<evidence type="ECO:0008006" key="8">
    <source>
        <dbReference type="Google" id="ProtNLM"/>
    </source>
</evidence>
<dbReference type="Proteomes" id="UP000734854">
    <property type="component" value="Unassembled WGS sequence"/>
</dbReference>
<evidence type="ECO:0000256" key="1">
    <source>
        <dbReference type="ARBA" id="ARBA00022481"/>
    </source>
</evidence>
<evidence type="ECO:0000256" key="5">
    <source>
        <dbReference type="SAM" id="MobiDB-lite"/>
    </source>
</evidence>
<name>A0A8J5GQF9_ZINOF</name>
<keyword evidence="3" id="KW-0449">Lipoprotein</keyword>
<feature type="compositionally biased region" description="Basic and acidic residues" evidence="5">
    <location>
        <begin position="40"/>
        <end position="66"/>
    </location>
</feature>
<keyword evidence="3" id="KW-0636">Prenylation</keyword>
<feature type="region of interest" description="Disordered" evidence="5">
    <location>
        <begin position="36"/>
        <end position="126"/>
    </location>
</feature>
<comment type="caution">
    <text evidence="6">The sequence shown here is derived from an EMBL/GenBank/DDBJ whole genome shotgun (WGS) entry which is preliminary data.</text>
</comment>